<comment type="caution">
    <text evidence="3">The sequence shown here is derived from an EMBL/GenBank/DDBJ whole genome shotgun (WGS) entry which is preliminary data.</text>
</comment>
<dbReference type="Pfam" id="PF00027">
    <property type="entry name" value="cNMP_binding"/>
    <property type="match status" value="1"/>
</dbReference>
<dbReference type="SMART" id="SM00100">
    <property type="entry name" value="cNMP"/>
    <property type="match status" value="1"/>
</dbReference>
<organism evidence="3 4">
    <name type="scientific">Potamilus streckersoni</name>
    <dbReference type="NCBI Taxonomy" id="2493646"/>
    <lineage>
        <taxon>Eukaryota</taxon>
        <taxon>Metazoa</taxon>
        <taxon>Spiralia</taxon>
        <taxon>Lophotrochozoa</taxon>
        <taxon>Mollusca</taxon>
        <taxon>Bivalvia</taxon>
        <taxon>Autobranchia</taxon>
        <taxon>Heteroconchia</taxon>
        <taxon>Palaeoheterodonta</taxon>
        <taxon>Unionida</taxon>
        <taxon>Unionoidea</taxon>
        <taxon>Unionidae</taxon>
        <taxon>Ambleminae</taxon>
        <taxon>Lampsilini</taxon>
        <taxon>Potamilus</taxon>
    </lineage>
</organism>
<dbReference type="PANTHER" id="PTHR23011">
    <property type="entry name" value="CYCLIC NUCLEOTIDE-BINDING DOMAIN CONTAINING PROTEIN"/>
    <property type="match status" value="1"/>
</dbReference>
<evidence type="ECO:0000313" key="3">
    <source>
        <dbReference type="EMBL" id="KAK3611131.1"/>
    </source>
</evidence>
<evidence type="ECO:0000256" key="1">
    <source>
        <dbReference type="SAM" id="MobiDB-lite"/>
    </source>
</evidence>
<dbReference type="PROSITE" id="PS00889">
    <property type="entry name" value="CNMP_BINDING_2"/>
    <property type="match status" value="1"/>
</dbReference>
<name>A0AAE0WDY5_9BIVA</name>
<gene>
    <name evidence="3" type="ORF">CHS0354_014877</name>
</gene>
<feature type="domain" description="Cyclic nucleotide-binding" evidence="2">
    <location>
        <begin position="162"/>
        <end position="287"/>
    </location>
</feature>
<reference evidence="3" key="1">
    <citation type="journal article" date="2021" name="Genome Biol. Evol.">
        <title>A High-Quality Reference Genome for a Parasitic Bivalve with Doubly Uniparental Inheritance (Bivalvia: Unionida).</title>
        <authorList>
            <person name="Smith C.H."/>
        </authorList>
    </citation>
    <scope>NUCLEOTIDE SEQUENCE</scope>
    <source>
        <strain evidence="3">CHS0354</strain>
    </source>
</reference>
<keyword evidence="4" id="KW-1185">Reference proteome</keyword>
<dbReference type="CDD" id="cd00038">
    <property type="entry name" value="CAP_ED"/>
    <property type="match status" value="1"/>
</dbReference>
<dbReference type="PANTHER" id="PTHR23011:SF28">
    <property type="entry name" value="CYCLIC NUCLEOTIDE-BINDING DOMAIN CONTAINING PROTEIN"/>
    <property type="match status" value="1"/>
</dbReference>
<dbReference type="InterPro" id="IPR018488">
    <property type="entry name" value="cNMP-bd_CS"/>
</dbReference>
<dbReference type="PROSITE" id="PS50042">
    <property type="entry name" value="CNMP_BINDING_3"/>
    <property type="match status" value="1"/>
</dbReference>
<dbReference type="InterPro" id="IPR014710">
    <property type="entry name" value="RmlC-like_jellyroll"/>
</dbReference>
<dbReference type="Gene3D" id="2.60.120.10">
    <property type="entry name" value="Jelly Rolls"/>
    <property type="match status" value="2"/>
</dbReference>
<dbReference type="EMBL" id="JAEAOA010000912">
    <property type="protein sequence ID" value="KAK3611131.1"/>
    <property type="molecule type" value="Genomic_DNA"/>
</dbReference>
<proteinExistence type="predicted"/>
<protein>
    <recommendedName>
        <fullName evidence="2">Cyclic nucleotide-binding domain-containing protein</fullName>
    </recommendedName>
</protein>
<evidence type="ECO:0000313" key="4">
    <source>
        <dbReference type="Proteomes" id="UP001195483"/>
    </source>
</evidence>
<feature type="region of interest" description="Disordered" evidence="1">
    <location>
        <begin position="353"/>
        <end position="390"/>
    </location>
</feature>
<feature type="compositionally biased region" description="Low complexity" evidence="1">
    <location>
        <begin position="370"/>
        <end position="383"/>
    </location>
</feature>
<sequence>MRLRLSQDPDKRPTLGSVRQLGVVPAVMKSVPNVLLVMSGKYFKARRKPLSRWTDLQSTSTQPLVRFRRGVKMVQVLLKATKNNRQGQRNDLLSWAHYHDDESTARRAYDMFGISFDPSVFKANREKLISNEAKQILSLDQGDRTEEQLKTALLSLNQAVDAFGEFPIKMQRSLVRVARYERFEAKRVIIRQGHTADNFYFILSGTAVVTILETDKQTGDQIVRTVALLKKGNSFGELALMHGARRSATVTCKNDVELLAVGREDFIDIFMHVERDREPEHIMFLRSIDILHGWPIEKLPYDNPKICLFTYFRRGVLLCKDSNHAEWIYVIRSGACRVLKDLHATKPIASGVDGHLSPREAVTKFPPIHPSRSTSSDSSSPDSDSPKPFITNRNKAAIRSRRQLIPCKGLPPIRQNTEELLFSATEHKKILEEEFNKRHLEKLVLKKVTIREANDENQEHMNMPKKRRLDKVFVQIQKLGPKDTFGLEHAAFSVMGRTTGCSLVSDGAECVLINKTFFLQHLTDDVAKRIRRTIQPIPTEESLQQKLQDKTNWEAFKSKTVAQYFMYKRQLQDYDSLFY</sequence>
<dbReference type="Proteomes" id="UP001195483">
    <property type="component" value="Unassembled WGS sequence"/>
</dbReference>
<dbReference type="SUPFAM" id="SSF51206">
    <property type="entry name" value="cAMP-binding domain-like"/>
    <property type="match status" value="2"/>
</dbReference>
<dbReference type="InterPro" id="IPR018490">
    <property type="entry name" value="cNMP-bd_dom_sf"/>
</dbReference>
<reference evidence="3" key="3">
    <citation type="submission" date="2023-05" db="EMBL/GenBank/DDBJ databases">
        <authorList>
            <person name="Smith C.H."/>
        </authorList>
    </citation>
    <scope>NUCLEOTIDE SEQUENCE</scope>
    <source>
        <strain evidence="3">CHS0354</strain>
        <tissue evidence="3">Mantle</tissue>
    </source>
</reference>
<dbReference type="AlphaFoldDB" id="A0AAE0WDY5"/>
<accession>A0AAE0WDY5</accession>
<evidence type="ECO:0000259" key="2">
    <source>
        <dbReference type="PROSITE" id="PS50042"/>
    </source>
</evidence>
<dbReference type="InterPro" id="IPR000595">
    <property type="entry name" value="cNMP-bd_dom"/>
</dbReference>
<reference evidence="3" key="2">
    <citation type="journal article" date="2021" name="Genome Biol. Evol.">
        <title>Developing a high-quality reference genome for a parasitic bivalve with doubly uniparental inheritance (Bivalvia: Unionida).</title>
        <authorList>
            <person name="Smith C.H."/>
        </authorList>
    </citation>
    <scope>NUCLEOTIDE SEQUENCE</scope>
    <source>
        <strain evidence="3">CHS0354</strain>
        <tissue evidence="3">Mantle</tissue>
    </source>
</reference>